<evidence type="ECO:0000313" key="5">
    <source>
        <dbReference type="Proteomes" id="UP000010792"/>
    </source>
</evidence>
<dbReference type="Proteomes" id="UP000010792">
    <property type="component" value="Chromosome"/>
</dbReference>
<name>L0NEG4_9HYPH</name>
<dbReference type="GO" id="GO:0000150">
    <property type="term" value="F:DNA strand exchange activity"/>
    <property type="evidence" value="ECO:0007669"/>
    <property type="project" value="InterPro"/>
</dbReference>
<feature type="region of interest" description="Disordered" evidence="2">
    <location>
        <begin position="635"/>
        <end position="686"/>
    </location>
</feature>
<dbReference type="EMBL" id="FO082820">
    <property type="protein sequence ID" value="CCF18697.1"/>
    <property type="molecule type" value="Genomic_DNA"/>
</dbReference>
<dbReference type="InterPro" id="IPR050639">
    <property type="entry name" value="SSR_resolvase"/>
</dbReference>
<dbReference type="Pfam" id="PF13408">
    <property type="entry name" value="Zn_ribbon_recom"/>
    <property type="match status" value="1"/>
</dbReference>
<dbReference type="AlphaFoldDB" id="L0NEG4"/>
<dbReference type="Gene3D" id="3.90.1750.20">
    <property type="entry name" value="Putative Large Serine Recombinase, Chain B, Domain 2"/>
    <property type="match status" value="1"/>
</dbReference>
<evidence type="ECO:0000259" key="3">
    <source>
        <dbReference type="PROSITE" id="PS51737"/>
    </source>
</evidence>
<dbReference type="InterPro" id="IPR036162">
    <property type="entry name" value="Resolvase-like_N_sf"/>
</dbReference>
<feature type="domain" description="Recombinase" evidence="3">
    <location>
        <begin position="202"/>
        <end position="330"/>
    </location>
</feature>
<dbReference type="PANTHER" id="PTHR30461:SF23">
    <property type="entry name" value="DNA RECOMBINASE-RELATED"/>
    <property type="match status" value="1"/>
</dbReference>
<dbReference type="GO" id="GO:0003677">
    <property type="term" value="F:DNA binding"/>
    <property type="evidence" value="ECO:0007669"/>
    <property type="project" value="InterPro"/>
</dbReference>
<dbReference type="PROSITE" id="PS51737">
    <property type="entry name" value="RECOMBINASE_DNA_BIND"/>
    <property type="match status" value="1"/>
</dbReference>
<dbReference type="PANTHER" id="PTHR30461">
    <property type="entry name" value="DNA-INVERTASE FROM LAMBDOID PROPHAGE"/>
    <property type="match status" value="1"/>
</dbReference>
<evidence type="ECO:0000256" key="1">
    <source>
        <dbReference type="SAM" id="Coils"/>
    </source>
</evidence>
<keyword evidence="1" id="KW-0175">Coiled coil</keyword>
<dbReference type="InterPro" id="IPR038109">
    <property type="entry name" value="DNA_bind_recomb_sf"/>
</dbReference>
<reference evidence="4 5" key="1">
    <citation type="journal article" date="2013" name="Genome Biol. Evol.">
        <title>Life in an arsenic-containing gold mine: genome and physiology of the autotrophic arsenite-oxidizing bacterium rhizobium sp. NT-26.</title>
        <authorList>
            <person name="Andres J."/>
            <person name="Arsene-Ploetze F."/>
            <person name="Barbe V."/>
            <person name="Brochier-Armanet C."/>
            <person name="Cleiss-Arnold J."/>
            <person name="Coppee J.Y."/>
            <person name="Dillies M.A."/>
            <person name="Geist"/>
            <person name="L"/>
            <person name="Joublin A."/>
            <person name="Koechler S."/>
            <person name="Lassalle F."/>
            <person name="Marchal M."/>
            <person name="Medigue C."/>
            <person name="Muller D."/>
            <person name="Nesme X."/>
            <person name="Plewniak F."/>
            <person name="Proux C."/>
            <person name="Ramirez-Bahena M.H."/>
            <person name="Schenowitz C."/>
            <person name="Sismeiro O."/>
            <person name="Vallenet D."/>
            <person name="Santini J.M."/>
            <person name="Bertin P.N."/>
        </authorList>
    </citation>
    <scope>NUCLEOTIDE SEQUENCE [LARGE SCALE GENOMIC DNA]</scope>
    <source>
        <strain evidence="4 5">NT-26</strain>
    </source>
</reference>
<dbReference type="InterPro" id="IPR025827">
    <property type="entry name" value="Zn_ribbon_recom_dom"/>
</dbReference>
<dbReference type="InterPro" id="IPR006119">
    <property type="entry name" value="Resolv_N"/>
</dbReference>
<dbReference type="Pfam" id="PF07508">
    <property type="entry name" value="Recombinase"/>
    <property type="match status" value="1"/>
</dbReference>
<feature type="region of interest" description="Disordered" evidence="2">
    <location>
        <begin position="1"/>
        <end position="38"/>
    </location>
</feature>
<accession>L0NEG4</accession>
<dbReference type="InterPro" id="IPR011109">
    <property type="entry name" value="DNA_bind_recombinase_dom"/>
</dbReference>
<feature type="coiled-coil region" evidence="1">
    <location>
        <begin position="426"/>
        <end position="453"/>
    </location>
</feature>
<dbReference type="CDD" id="cd00338">
    <property type="entry name" value="Ser_Recombinase"/>
    <property type="match status" value="1"/>
</dbReference>
<dbReference type="Gene3D" id="3.40.50.1390">
    <property type="entry name" value="Resolvase, N-terminal catalytic domain"/>
    <property type="match status" value="1"/>
</dbReference>
<proteinExistence type="predicted"/>
<organism evidence="4 5">
    <name type="scientific">Pseudorhizobium banfieldiae</name>
    <dbReference type="NCBI Taxonomy" id="1125847"/>
    <lineage>
        <taxon>Bacteria</taxon>
        <taxon>Pseudomonadati</taxon>
        <taxon>Pseudomonadota</taxon>
        <taxon>Alphaproteobacteria</taxon>
        <taxon>Hyphomicrobiales</taxon>
        <taxon>Rhizobiaceae</taxon>
        <taxon>Rhizobium/Agrobacterium group</taxon>
        <taxon>Pseudorhizobium</taxon>
    </lineage>
</organism>
<protein>
    <submittedName>
        <fullName evidence="4">Putative Resolvase, N-terminal domain</fullName>
    </submittedName>
</protein>
<sequence>MRKELPQGLDVDAPFRRRRSETVAERRARQKRPRVNLGPPEPLVERVALYLRVSGERSVESNLSIPDQQAQLEKYCRAKGLQIVQTYIEPGRSAKSTARPAFRTMMLDAQAEVKPFDKILVHNTSRFARSTIDFELCEQILHRAGIQVLAVSQTFARDVGGWVAKKVTTLFDDYHSKRSAVDSVRARRRMVMEGHWPGSTPPYGYKLVPASANSKRRVLALEEAEVTLVEKVFSLVRFGDGESAPMGVKSIAEWLNVRGYRTRYGSRWSVQAVHRMLTNSVYYGVYYWGVSAQEREYQELEEPLPLNAPAIITREEFDAVQETLELRDPKMGAPKLMSSPLLLAGIAKCKCGASMTLGTGTGKSGRVYRYYRCSSDARGQRKCSGPRIREDDLNQVVRDVIRDTVLQEQRLSHLLQSLQHRWTLRRQDADGKIQELRGQIKTAELAFQGLLQAVQTTPSINTQPVFQAELMRVSSELERKRTLLTEALSIDSEFGEITPQRISYFKHEMENVIFGENEAVAKIYIGTIVECVVVGERFITIYGRDEDLRRAILDTTEGDKLSGPGVRRYVRRWRRGWDSNPRYAFDVYSLSRGAPSTTRPPLRCGLIISDAGRLQGLFEPADELPAEGACVRPEAGLNSRRSRLPPGCRGRSARRGCVMRRQIPPRPIRQRRSGHQGRCSAGSAPR</sequence>
<dbReference type="SMART" id="SM00857">
    <property type="entry name" value="Resolvase"/>
    <property type="match status" value="1"/>
</dbReference>
<gene>
    <name evidence="4" type="ORF">NT26_0973</name>
</gene>
<keyword evidence="5" id="KW-1185">Reference proteome</keyword>
<dbReference type="STRING" id="1125847.NT26_0973"/>
<dbReference type="KEGG" id="rht:NT26_0973"/>
<dbReference type="SUPFAM" id="SSF53041">
    <property type="entry name" value="Resolvase-like"/>
    <property type="match status" value="1"/>
</dbReference>
<evidence type="ECO:0000256" key="2">
    <source>
        <dbReference type="SAM" id="MobiDB-lite"/>
    </source>
</evidence>
<evidence type="ECO:0000313" key="4">
    <source>
        <dbReference type="EMBL" id="CCF18697.1"/>
    </source>
</evidence>
<dbReference type="Pfam" id="PF00239">
    <property type="entry name" value="Resolvase"/>
    <property type="match status" value="1"/>
</dbReference>